<feature type="region of interest" description="Disordered" evidence="6">
    <location>
        <begin position="483"/>
        <end position="508"/>
    </location>
</feature>
<evidence type="ECO:0000256" key="1">
    <source>
        <dbReference type="ARBA" id="ARBA00022723"/>
    </source>
</evidence>
<evidence type="ECO:0000256" key="2">
    <source>
        <dbReference type="ARBA" id="ARBA00022737"/>
    </source>
</evidence>
<proteinExistence type="predicted"/>
<dbReference type="PANTHER" id="PTHR24409:SF295">
    <property type="entry name" value="AZ2-RELATED"/>
    <property type="match status" value="1"/>
</dbReference>
<dbReference type="GO" id="GO:0008270">
    <property type="term" value="F:zinc ion binding"/>
    <property type="evidence" value="ECO:0007669"/>
    <property type="project" value="UniProtKB-KW"/>
</dbReference>
<accession>A0AAJ7JF26</accession>
<feature type="domain" description="C2H2-type" evidence="7">
    <location>
        <begin position="333"/>
        <end position="360"/>
    </location>
</feature>
<feature type="region of interest" description="Disordered" evidence="6">
    <location>
        <begin position="25"/>
        <end position="48"/>
    </location>
</feature>
<dbReference type="GeneID" id="108631724"/>
<evidence type="ECO:0000313" key="8">
    <source>
        <dbReference type="Proteomes" id="UP000694925"/>
    </source>
</evidence>
<keyword evidence="1" id="KW-0479">Metal-binding</keyword>
<dbReference type="CTD" id="25988"/>
<dbReference type="SMART" id="SM00355">
    <property type="entry name" value="ZnF_C2H2"/>
    <property type="match status" value="10"/>
</dbReference>
<keyword evidence="2" id="KW-0677">Repeat</keyword>
<dbReference type="PANTHER" id="PTHR24409">
    <property type="entry name" value="ZINC FINGER PROTEIN 142"/>
    <property type="match status" value="1"/>
</dbReference>
<evidence type="ECO:0000256" key="4">
    <source>
        <dbReference type="ARBA" id="ARBA00022833"/>
    </source>
</evidence>
<evidence type="ECO:0000313" key="9">
    <source>
        <dbReference type="RefSeq" id="XP_017891355.1"/>
    </source>
</evidence>
<feature type="domain" description="C2H2-type" evidence="7">
    <location>
        <begin position="218"/>
        <end position="247"/>
    </location>
</feature>
<gene>
    <name evidence="9" type="primary">LOC108631724</name>
</gene>
<evidence type="ECO:0000259" key="7">
    <source>
        <dbReference type="PROSITE" id="PS50157"/>
    </source>
</evidence>
<feature type="compositionally biased region" description="Basic and acidic residues" evidence="6">
    <location>
        <begin position="495"/>
        <end position="505"/>
    </location>
</feature>
<sequence length="552" mass="64166">MSEASVKLMPSKEVKEHCIGWVELQNDSSSADDKKKDTVDDDDNDESFYTDSEFDSVSECGTKRRRVGLPLKRQVYRLYCGWTACEYETNHVERYARHVGKHVADVCVRPNEDDVETYVCQWNGCTYESSNPDEVSRHVNYHSFHTKLKCIGSNIRARIKLPKCRRNPEWKNVFDLPAPLFCRWEECLNDFRNYQLYIYHVGAHLEENPRGRKIEGGIECKWTDCGKLFPSLYKLRDHVRCHTKEKIVACPDCGATFCSNTKFHIHCKRQMPIDVQGFRCSHCNKYYPTEGILKEHMRLHIFNYKCTLCDMSCSTPTGLAKHVRYRHVSTRTFPCQFCSHAAKTQQDLDSHMSVHTDGPNFSCTVDGCQYKCKHAYTLDRHIERVHVMQIRWYCCHECPMKYRKSYILTKHLIKAHQLQLPSGHKRFQYTQADNNCYRLQTVRYEAVDESNIPSINHSKQQENRKFKIKLNNNSSIPRVEIVEDVNSSGDESNEAQEKPEEKNEGESVPVISNILITIDETDAEGNIIRSRVVEAQETKELPPSEEPPIILT</sequence>
<feature type="domain" description="C2H2-type" evidence="7">
    <location>
        <begin position="304"/>
        <end position="332"/>
    </location>
</feature>
<dbReference type="PROSITE" id="PS50157">
    <property type="entry name" value="ZINC_FINGER_C2H2_2"/>
    <property type="match status" value="5"/>
</dbReference>
<evidence type="ECO:0000256" key="3">
    <source>
        <dbReference type="ARBA" id="ARBA00022771"/>
    </source>
</evidence>
<protein>
    <submittedName>
        <fullName evidence="9">Histone H4 transcription factor</fullName>
    </submittedName>
</protein>
<dbReference type="Gene3D" id="3.30.160.60">
    <property type="entry name" value="Classic Zinc Finger"/>
    <property type="match status" value="4"/>
</dbReference>
<keyword evidence="8" id="KW-1185">Reference proteome</keyword>
<evidence type="ECO:0000256" key="6">
    <source>
        <dbReference type="SAM" id="MobiDB-lite"/>
    </source>
</evidence>
<reference evidence="9" key="1">
    <citation type="submission" date="2025-08" db="UniProtKB">
        <authorList>
            <consortium name="RefSeq"/>
        </authorList>
    </citation>
    <scope>IDENTIFICATION</scope>
    <source>
        <tissue evidence="9">Whole body</tissue>
    </source>
</reference>
<dbReference type="KEGG" id="ccal:108631724"/>
<name>A0AAJ7JF26_9HYME</name>
<dbReference type="GO" id="GO:0000977">
    <property type="term" value="F:RNA polymerase II transcription regulatory region sequence-specific DNA binding"/>
    <property type="evidence" value="ECO:0007669"/>
    <property type="project" value="TreeGrafter"/>
</dbReference>
<dbReference type="Pfam" id="PF00096">
    <property type="entry name" value="zf-C2H2"/>
    <property type="match status" value="1"/>
</dbReference>
<dbReference type="RefSeq" id="XP_017891355.1">
    <property type="nucleotide sequence ID" value="XM_018035866.2"/>
</dbReference>
<dbReference type="InterPro" id="IPR036236">
    <property type="entry name" value="Znf_C2H2_sf"/>
</dbReference>
<dbReference type="GO" id="GO:0000981">
    <property type="term" value="F:DNA-binding transcription factor activity, RNA polymerase II-specific"/>
    <property type="evidence" value="ECO:0007669"/>
    <property type="project" value="TreeGrafter"/>
</dbReference>
<feature type="domain" description="C2H2-type" evidence="7">
    <location>
        <begin position="278"/>
        <end position="300"/>
    </location>
</feature>
<dbReference type="GO" id="GO:0005634">
    <property type="term" value="C:nucleus"/>
    <property type="evidence" value="ECO:0007669"/>
    <property type="project" value="TreeGrafter"/>
</dbReference>
<dbReference type="SUPFAM" id="SSF57667">
    <property type="entry name" value="beta-beta-alpha zinc fingers"/>
    <property type="match status" value="4"/>
</dbReference>
<dbReference type="PROSITE" id="PS00028">
    <property type="entry name" value="ZINC_FINGER_C2H2_1"/>
    <property type="match status" value="6"/>
</dbReference>
<evidence type="ECO:0000256" key="5">
    <source>
        <dbReference type="PROSITE-ProRule" id="PRU00042"/>
    </source>
</evidence>
<organism evidence="8 9">
    <name type="scientific">Ceratina calcarata</name>
    <dbReference type="NCBI Taxonomy" id="156304"/>
    <lineage>
        <taxon>Eukaryota</taxon>
        <taxon>Metazoa</taxon>
        <taxon>Ecdysozoa</taxon>
        <taxon>Arthropoda</taxon>
        <taxon>Hexapoda</taxon>
        <taxon>Insecta</taxon>
        <taxon>Pterygota</taxon>
        <taxon>Neoptera</taxon>
        <taxon>Endopterygota</taxon>
        <taxon>Hymenoptera</taxon>
        <taxon>Apocrita</taxon>
        <taxon>Aculeata</taxon>
        <taxon>Apoidea</taxon>
        <taxon>Anthophila</taxon>
        <taxon>Apidae</taxon>
        <taxon>Ceratina</taxon>
        <taxon>Zadontomerus</taxon>
    </lineage>
</organism>
<feature type="compositionally biased region" description="Acidic residues" evidence="6">
    <location>
        <begin position="39"/>
        <end position="48"/>
    </location>
</feature>
<dbReference type="AlphaFoldDB" id="A0AAJ7JF26"/>
<keyword evidence="4" id="KW-0862">Zinc</keyword>
<dbReference type="InterPro" id="IPR013087">
    <property type="entry name" value="Znf_C2H2_type"/>
</dbReference>
<dbReference type="Proteomes" id="UP000694925">
    <property type="component" value="Unplaced"/>
</dbReference>
<keyword evidence="3 5" id="KW-0863">Zinc-finger</keyword>
<feature type="domain" description="C2H2-type" evidence="7">
    <location>
        <begin position="393"/>
        <end position="421"/>
    </location>
</feature>